<keyword evidence="8" id="KW-1185">Reference proteome</keyword>
<evidence type="ECO:0000256" key="1">
    <source>
        <dbReference type="ARBA" id="ARBA00004651"/>
    </source>
</evidence>
<name>A0ABS9QF88_9HYPH</name>
<reference evidence="7 8" key="1">
    <citation type="submission" date="2022-02" db="EMBL/GenBank/DDBJ databases">
        <title>Draft genome sequence of Mezorhizobium retamae strain IRAMC:0171 isolated from Retama raetam nodules.</title>
        <authorList>
            <person name="Bengaied R."/>
            <person name="Sbissi I."/>
            <person name="Huber K."/>
            <person name="Ghodbane F."/>
            <person name="Nouioui I."/>
            <person name="Tarhouni M."/>
            <person name="Gtari M."/>
        </authorList>
    </citation>
    <scope>NUCLEOTIDE SEQUENCE [LARGE SCALE GENOMIC DNA]</scope>
    <source>
        <strain evidence="7 8">IRAMC:0171</strain>
    </source>
</reference>
<evidence type="ECO:0000259" key="6">
    <source>
        <dbReference type="Pfam" id="PF09924"/>
    </source>
</evidence>
<keyword evidence="4" id="KW-1133">Transmembrane helix</keyword>
<comment type="subcellular location">
    <subcellularLocation>
        <location evidence="1">Cell membrane</location>
        <topology evidence="1">Multi-pass membrane protein</topology>
    </subcellularLocation>
</comment>
<sequence length="346" mass="38380">MGSLRKSIDRFLDNRAPAVPRANLSLAKRLEMLAQHGDFSLAYSTATQPLLSYFGDENGYVAFQTMMGRHYALADPVVGDADRSALICRFVEVADSPWFVQIGEATAKILSGLGYQVSRIGYDTRLPLPAHDFSGKPNETVRYSERWLIKKGFTLAEDTDNLVDADDVRRLSDEWRAGRIVARREMAFLNRPFPILPGPGMRRFVLLDPDGKLTAVLDFDPISKGGKVTGYTTAFKRKLAGATPHAEIGLTKFAVDQFRKEGLSSVTLGLSPLADMAPSGFPESAFWRGAFSRAFDSKLVNRHRFNLQGQAAFKRRFHGVEEPAYIAFRRGTASGMLALLRLLKAI</sequence>
<dbReference type="InterPro" id="IPR051211">
    <property type="entry name" value="PG_lysyltransferase"/>
</dbReference>
<proteinExistence type="predicted"/>
<dbReference type="EMBL" id="JAKREW010000008">
    <property type="protein sequence ID" value="MCG7505528.1"/>
    <property type="molecule type" value="Genomic_DNA"/>
</dbReference>
<dbReference type="InterPro" id="IPR024320">
    <property type="entry name" value="LPG_synthase_C"/>
</dbReference>
<dbReference type="Proteomes" id="UP001201701">
    <property type="component" value="Unassembled WGS sequence"/>
</dbReference>
<evidence type="ECO:0000313" key="8">
    <source>
        <dbReference type="Proteomes" id="UP001201701"/>
    </source>
</evidence>
<evidence type="ECO:0000256" key="4">
    <source>
        <dbReference type="ARBA" id="ARBA00022989"/>
    </source>
</evidence>
<accession>A0ABS9QF88</accession>
<protein>
    <submittedName>
        <fullName evidence="7">Phosphatidylglycerol lysyltransferase domain-containing protein</fullName>
    </submittedName>
</protein>
<feature type="domain" description="Phosphatidylglycerol lysyltransferase C-terminal" evidence="6">
    <location>
        <begin position="33"/>
        <end position="328"/>
    </location>
</feature>
<gene>
    <name evidence="7" type="ORF">L4923_10950</name>
</gene>
<evidence type="ECO:0000256" key="2">
    <source>
        <dbReference type="ARBA" id="ARBA00022475"/>
    </source>
</evidence>
<comment type="caution">
    <text evidence="7">The sequence shown here is derived from an EMBL/GenBank/DDBJ whole genome shotgun (WGS) entry which is preliminary data.</text>
</comment>
<keyword evidence="3" id="KW-0812">Transmembrane</keyword>
<dbReference type="Pfam" id="PF09924">
    <property type="entry name" value="LPG_synthase_C"/>
    <property type="match status" value="1"/>
</dbReference>
<evidence type="ECO:0000256" key="3">
    <source>
        <dbReference type="ARBA" id="ARBA00022692"/>
    </source>
</evidence>
<dbReference type="RefSeq" id="WP_239364756.1">
    <property type="nucleotide sequence ID" value="NZ_JAKREW010000008.1"/>
</dbReference>
<dbReference type="PANTHER" id="PTHR34697">
    <property type="entry name" value="PHOSPHATIDYLGLYCEROL LYSYLTRANSFERASE"/>
    <property type="match status" value="1"/>
</dbReference>
<evidence type="ECO:0000313" key="7">
    <source>
        <dbReference type="EMBL" id="MCG7505528.1"/>
    </source>
</evidence>
<keyword evidence="5" id="KW-0472">Membrane</keyword>
<dbReference type="PANTHER" id="PTHR34697:SF2">
    <property type="entry name" value="PHOSPHATIDYLGLYCEROL LYSYLTRANSFERASE"/>
    <property type="match status" value="1"/>
</dbReference>
<organism evidence="7 8">
    <name type="scientific">Mesorhizobium retamae</name>
    <dbReference type="NCBI Taxonomy" id="2912854"/>
    <lineage>
        <taxon>Bacteria</taxon>
        <taxon>Pseudomonadati</taxon>
        <taxon>Pseudomonadota</taxon>
        <taxon>Alphaproteobacteria</taxon>
        <taxon>Hyphomicrobiales</taxon>
        <taxon>Phyllobacteriaceae</taxon>
        <taxon>Mesorhizobium</taxon>
    </lineage>
</organism>
<keyword evidence="2" id="KW-1003">Cell membrane</keyword>
<evidence type="ECO:0000256" key="5">
    <source>
        <dbReference type="ARBA" id="ARBA00023136"/>
    </source>
</evidence>